<reference evidence="3 4" key="1">
    <citation type="submission" date="2016-03" db="EMBL/GenBank/DDBJ databases">
        <authorList>
            <person name="Devillers H."/>
        </authorList>
    </citation>
    <scope>NUCLEOTIDE SEQUENCE [LARGE SCALE GENOMIC DNA]</scope>
    <source>
        <strain evidence="3">CBS 6772</strain>
    </source>
</reference>
<accession>A0A1G4MKL7</accession>
<dbReference type="EMBL" id="LT598491">
    <property type="protein sequence ID" value="SCW04335.1"/>
    <property type="molecule type" value="Genomic_DNA"/>
</dbReference>
<evidence type="ECO:0000256" key="2">
    <source>
        <dbReference type="SAM" id="Phobius"/>
    </source>
</evidence>
<evidence type="ECO:0000313" key="4">
    <source>
        <dbReference type="Proteomes" id="UP000190831"/>
    </source>
</evidence>
<dbReference type="InterPro" id="IPR001142">
    <property type="entry name" value="DUP/COS"/>
</dbReference>
<feature type="transmembrane region" description="Helical" evidence="2">
    <location>
        <begin position="36"/>
        <end position="56"/>
    </location>
</feature>
<keyword evidence="2" id="KW-0472">Membrane</keyword>
<name>A0A1G4MKL7_LACFM</name>
<feature type="transmembrane region" description="Helical" evidence="2">
    <location>
        <begin position="7"/>
        <end position="24"/>
    </location>
</feature>
<evidence type="ECO:0000256" key="1">
    <source>
        <dbReference type="SAM" id="MobiDB-lite"/>
    </source>
</evidence>
<dbReference type="Proteomes" id="UP000190831">
    <property type="component" value="Chromosome H"/>
</dbReference>
<organism evidence="3 4">
    <name type="scientific">Lachancea fermentati</name>
    <name type="common">Zygosaccharomyces fermentati</name>
    <dbReference type="NCBI Taxonomy" id="4955"/>
    <lineage>
        <taxon>Eukaryota</taxon>
        <taxon>Fungi</taxon>
        <taxon>Dikarya</taxon>
        <taxon>Ascomycota</taxon>
        <taxon>Saccharomycotina</taxon>
        <taxon>Saccharomycetes</taxon>
        <taxon>Saccharomycetales</taxon>
        <taxon>Saccharomycetaceae</taxon>
        <taxon>Lachancea</taxon>
    </lineage>
</organism>
<dbReference type="Pfam" id="PF00674">
    <property type="entry name" value="DUP"/>
    <property type="match status" value="1"/>
</dbReference>
<keyword evidence="2" id="KW-1133">Transmembrane helix</keyword>
<proteinExistence type="predicted"/>
<gene>
    <name evidence="3" type="ORF">LAFE_0H11276G</name>
</gene>
<keyword evidence="4" id="KW-1185">Reference proteome</keyword>
<feature type="region of interest" description="Disordered" evidence="1">
    <location>
        <begin position="132"/>
        <end position="156"/>
    </location>
</feature>
<keyword evidence="2" id="KW-0812">Transmembrane</keyword>
<feature type="compositionally biased region" description="Basic and acidic residues" evidence="1">
    <location>
        <begin position="141"/>
        <end position="156"/>
    </location>
</feature>
<dbReference type="OrthoDB" id="4036588at2759"/>
<dbReference type="OMA" id="HRIACII"/>
<dbReference type="AlphaFoldDB" id="A0A1G4MKL7"/>
<protein>
    <submittedName>
        <fullName evidence="3">LAFE_0H11276g1_1</fullName>
    </submittedName>
</protein>
<evidence type="ECO:0000313" key="3">
    <source>
        <dbReference type="EMBL" id="SCW04335.1"/>
    </source>
</evidence>
<sequence>MHCHRIACIIGVFYFLLFIAVTWISSVKTVPGTLQVISILFFVSVPIVIIAIIAFISTSRVELPTTAKVELLKQTIIQRPAVSTELWDVVAAHMNDYLCASGVTSFPLYYYDGNDCHDHFKSLFLDSNAPSPAELPSEISDNQHDSNIRNDPNRDIRPIVDEAVKVYDQSVKDYWRQQLGEASSQLSEYPGQN</sequence>